<dbReference type="SUPFAM" id="SSF48484">
    <property type="entry name" value="Lipoxigenase"/>
    <property type="match status" value="1"/>
</dbReference>
<feature type="region of interest" description="Disordered" evidence="14">
    <location>
        <begin position="217"/>
        <end position="248"/>
    </location>
</feature>
<comment type="pathway">
    <text evidence="2">Lipid metabolism.</text>
</comment>
<feature type="site" description="Essential for stabilizing binding to COTL1" evidence="12">
    <location>
        <position position="1398"/>
    </location>
</feature>
<evidence type="ECO:0000256" key="13">
    <source>
        <dbReference type="PROSITE-ProRule" id="PRU00152"/>
    </source>
</evidence>
<keyword evidence="4" id="KW-0963">Cytoplasm</keyword>
<evidence type="ECO:0000256" key="1">
    <source>
        <dbReference type="ARBA" id="ARBA00004496"/>
    </source>
</evidence>
<evidence type="ECO:0000256" key="12">
    <source>
        <dbReference type="PIRSR" id="PIRSR601885-3"/>
    </source>
</evidence>
<evidence type="ECO:0000256" key="7">
    <source>
        <dbReference type="ARBA" id="ARBA00023002"/>
    </source>
</evidence>
<reference evidence="17" key="1">
    <citation type="submission" date="2021-01" db="EMBL/GenBank/DDBJ databases">
        <authorList>
            <person name="Zahm M."/>
            <person name="Roques C."/>
            <person name="Cabau C."/>
            <person name="Klopp C."/>
            <person name="Donnadieu C."/>
            <person name="Jouanno E."/>
            <person name="Lampietro C."/>
            <person name="Louis A."/>
            <person name="Herpin A."/>
            <person name="Echchiki A."/>
            <person name="Berthelot C."/>
            <person name="Parey E."/>
            <person name="Roest-Crollius H."/>
            <person name="Braasch I."/>
            <person name="Postlethwait J."/>
            <person name="Bobe J."/>
            <person name="Montfort J."/>
            <person name="Bouchez O."/>
            <person name="Begum T."/>
            <person name="Mejri S."/>
            <person name="Adams A."/>
            <person name="Chen W.-J."/>
            <person name="Guiguen Y."/>
        </authorList>
    </citation>
    <scope>NUCLEOTIDE SEQUENCE</scope>
    <source>
        <strain evidence="17">YG-15Mar2019-1</strain>
        <tissue evidence="17">Brain</tissue>
    </source>
</reference>
<evidence type="ECO:0000256" key="8">
    <source>
        <dbReference type="ARBA" id="ARBA00023004"/>
    </source>
</evidence>
<feature type="binding site" evidence="11">
    <location>
        <position position="1332"/>
    </location>
    <ligand>
        <name>Ca(2+)</name>
        <dbReference type="ChEBI" id="CHEBI:29108"/>
        <label>1</label>
    </ligand>
</feature>
<evidence type="ECO:0000259" key="15">
    <source>
        <dbReference type="PROSITE" id="PS50095"/>
    </source>
</evidence>
<proteinExistence type="inferred from homology"/>
<evidence type="ECO:0000256" key="10">
    <source>
        <dbReference type="PIRSR" id="PIRSR601885-1"/>
    </source>
</evidence>
<dbReference type="InterPro" id="IPR001885">
    <property type="entry name" value="LipOase_mml"/>
</dbReference>
<dbReference type="Gene3D" id="2.60.60.20">
    <property type="entry name" value="PLAT/LH2 domain"/>
    <property type="match status" value="1"/>
</dbReference>
<keyword evidence="7" id="KW-0560">Oxidoreductase</keyword>
<dbReference type="GO" id="GO:0005506">
    <property type="term" value="F:iron ion binding"/>
    <property type="evidence" value="ECO:0007669"/>
    <property type="project" value="InterPro"/>
</dbReference>
<feature type="binding site" evidence="10">
    <location>
        <position position="1655"/>
    </location>
    <ligand>
        <name>Fe cation</name>
        <dbReference type="ChEBI" id="CHEBI:24875"/>
        <note>catalytic</note>
    </ligand>
</feature>
<comment type="similarity">
    <text evidence="3">Belongs to the lipoxygenase family.</text>
</comment>
<dbReference type="InterPro" id="IPR046616">
    <property type="entry name" value="DUF6729"/>
</dbReference>
<feature type="binding site" evidence="10">
    <location>
        <position position="1958"/>
    </location>
    <ligand>
        <name>Fe cation</name>
        <dbReference type="ChEBI" id="CHEBI:24875"/>
        <note>catalytic</note>
    </ligand>
</feature>
<evidence type="ECO:0000256" key="3">
    <source>
        <dbReference type="ARBA" id="ARBA00009419"/>
    </source>
</evidence>
<evidence type="ECO:0000256" key="11">
    <source>
        <dbReference type="PIRSR" id="PIRSR601885-2"/>
    </source>
</evidence>
<comment type="caution">
    <text evidence="17">The sequence shown here is derived from an EMBL/GenBank/DDBJ whole genome shotgun (WGS) entry which is preliminary data.</text>
</comment>
<protein>
    <recommendedName>
        <fullName evidence="19">Lipoxygenase domain-containing protein</fullName>
    </recommendedName>
</protein>
<evidence type="ECO:0000313" key="17">
    <source>
        <dbReference type="EMBL" id="KAG7484115.1"/>
    </source>
</evidence>
<dbReference type="Pfam" id="PF01477">
    <property type="entry name" value="PLAT"/>
    <property type="match status" value="1"/>
</dbReference>
<dbReference type="FunFam" id="1.20.245.10:FF:000001">
    <property type="entry name" value="Arachidonate 5-lipoxygenase a"/>
    <property type="match status" value="1"/>
</dbReference>
<evidence type="ECO:0000313" key="18">
    <source>
        <dbReference type="Proteomes" id="UP001046870"/>
    </source>
</evidence>
<dbReference type="Gene3D" id="3.10.450.60">
    <property type="match status" value="1"/>
</dbReference>
<dbReference type="InterPro" id="IPR013819">
    <property type="entry name" value="LipOase_C"/>
</dbReference>
<evidence type="ECO:0000256" key="9">
    <source>
        <dbReference type="ARBA" id="ARBA00023098"/>
    </source>
</evidence>
<feature type="binding site" evidence="10">
    <location>
        <position position="1660"/>
    </location>
    <ligand>
        <name>Fe cation</name>
        <dbReference type="ChEBI" id="CHEBI:24875"/>
        <note>catalytic</note>
    </ligand>
</feature>
<dbReference type="PROSITE" id="PS51393">
    <property type="entry name" value="LIPOXYGENASE_3"/>
    <property type="match status" value="1"/>
</dbReference>
<feature type="binding site" evidence="11">
    <location>
        <position position="1374"/>
    </location>
    <ligand>
        <name>Ca(2+)</name>
        <dbReference type="ChEBI" id="CHEBI:29108"/>
        <label>1</label>
    </ligand>
</feature>
<dbReference type="Proteomes" id="UP001046870">
    <property type="component" value="Chromosome 3"/>
</dbReference>
<keyword evidence="5 10" id="KW-0479">Metal-binding</keyword>
<accession>A0A9D3QF70</accession>
<feature type="binding site" evidence="11">
    <location>
        <position position="1310"/>
    </location>
    <ligand>
        <name>Ca(2+)</name>
        <dbReference type="ChEBI" id="CHEBI:29108"/>
        <label>1</label>
    </ligand>
</feature>
<dbReference type="PRINTS" id="PR00087">
    <property type="entry name" value="LIPOXYGENASE"/>
</dbReference>
<dbReference type="OrthoDB" id="407298at2759"/>
<evidence type="ECO:0000256" key="5">
    <source>
        <dbReference type="ARBA" id="ARBA00022723"/>
    </source>
</evidence>
<keyword evidence="8 10" id="KW-0408">Iron</keyword>
<dbReference type="EMBL" id="JAFDVH010000003">
    <property type="protein sequence ID" value="KAG7484115.1"/>
    <property type="molecule type" value="Genomic_DNA"/>
</dbReference>
<dbReference type="InterPro" id="IPR000907">
    <property type="entry name" value="LipOase"/>
</dbReference>
<evidence type="ECO:0000256" key="14">
    <source>
        <dbReference type="SAM" id="MobiDB-lite"/>
    </source>
</evidence>
<dbReference type="Pfam" id="PF00305">
    <property type="entry name" value="Lipoxygenase"/>
    <property type="match status" value="1"/>
</dbReference>
<evidence type="ECO:0000256" key="2">
    <source>
        <dbReference type="ARBA" id="ARBA00005189"/>
    </source>
</evidence>
<name>A0A9D3QF70_MEGAT</name>
<evidence type="ECO:0000259" key="16">
    <source>
        <dbReference type="PROSITE" id="PS51393"/>
    </source>
</evidence>
<keyword evidence="11" id="KW-0106">Calcium</keyword>
<feature type="region of interest" description="Disordered" evidence="14">
    <location>
        <begin position="877"/>
        <end position="927"/>
    </location>
</feature>
<evidence type="ECO:0000256" key="6">
    <source>
        <dbReference type="ARBA" id="ARBA00022964"/>
    </source>
</evidence>
<dbReference type="InterPro" id="IPR020834">
    <property type="entry name" value="LipOase_CS"/>
</dbReference>
<dbReference type="Gene3D" id="1.20.245.10">
    <property type="entry name" value="Lipoxygenase-1, Domain 5"/>
    <property type="match status" value="1"/>
</dbReference>
<dbReference type="SUPFAM" id="SSF49723">
    <property type="entry name" value="Lipase/lipooxygenase domain (PLAT/LH2 domain)"/>
    <property type="match status" value="1"/>
</dbReference>
<dbReference type="PRINTS" id="PR00467">
    <property type="entry name" value="MAMLPOXGNASE"/>
</dbReference>
<dbReference type="GO" id="GO:0005737">
    <property type="term" value="C:cytoplasm"/>
    <property type="evidence" value="ECO:0007669"/>
    <property type="project" value="UniProtKB-SubCell"/>
</dbReference>
<comment type="caution">
    <text evidence="13">Lacks conserved residue(s) required for the propagation of feature annotation.</text>
</comment>
<comment type="cofactor">
    <cofactor evidence="10">
        <name>Fe cation</name>
        <dbReference type="ChEBI" id="CHEBI:24875"/>
    </cofactor>
    <text evidence="10">Binds 1 Fe cation per subunit.</text>
</comment>
<keyword evidence="6" id="KW-0223">Dioxygenase</keyword>
<dbReference type="Pfam" id="PF20499">
    <property type="entry name" value="DUF6729"/>
    <property type="match status" value="1"/>
</dbReference>
<feature type="compositionally biased region" description="Low complexity" evidence="14">
    <location>
        <begin position="1119"/>
        <end position="1129"/>
    </location>
</feature>
<dbReference type="GO" id="GO:0016702">
    <property type="term" value="F:oxidoreductase activity, acting on single donors with incorporation of molecular oxygen, incorporation of two atoms of oxygen"/>
    <property type="evidence" value="ECO:0007669"/>
    <property type="project" value="InterPro"/>
</dbReference>
<dbReference type="InterPro" id="IPR036226">
    <property type="entry name" value="LipOase_C_sf"/>
</dbReference>
<dbReference type="InterPro" id="IPR001024">
    <property type="entry name" value="PLAT/LH2_dom"/>
</dbReference>
<feature type="compositionally biased region" description="Polar residues" evidence="14">
    <location>
        <begin position="906"/>
        <end position="917"/>
    </location>
</feature>
<dbReference type="GO" id="GO:0034440">
    <property type="term" value="P:lipid oxidation"/>
    <property type="evidence" value="ECO:0007669"/>
    <property type="project" value="InterPro"/>
</dbReference>
<feature type="domain" description="Lipoxygenase" evidence="16">
    <location>
        <begin position="1414"/>
        <end position="1958"/>
    </location>
</feature>
<evidence type="ECO:0000256" key="4">
    <source>
        <dbReference type="ARBA" id="ARBA00022490"/>
    </source>
</evidence>
<dbReference type="InterPro" id="IPR036392">
    <property type="entry name" value="PLAT/LH2_dom_sf"/>
</dbReference>
<keyword evidence="18" id="KW-1185">Reference proteome</keyword>
<dbReference type="PANTHER" id="PTHR11771">
    <property type="entry name" value="LIPOXYGENASE"/>
    <property type="match status" value="1"/>
</dbReference>
<feature type="domain" description="PLAT" evidence="15">
    <location>
        <begin position="1295"/>
        <end position="1413"/>
    </location>
</feature>
<keyword evidence="9" id="KW-0443">Lipid metabolism</keyword>
<organism evidence="17 18">
    <name type="scientific">Megalops atlanticus</name>
    <name type="common">Tarpon</name>
    <name type="synonym">Clupea gigantea</name>
    <dbReference type="NCBI Taxonomy" id="7932"/>
    <lineage>
        <taxon>Eukaryota</taxon>
        <taxon>Metazoa</taxon>
        <taxon>Chordata</taxon>
        <taxon>Craniata</taxon>
        <taxon>Vertebrata</taxon>
        <taxon>Euteleostomi</taxon>
        <taxon>Actinopterygii</taxon>
        <taxon>Neopterygii</taxon>
        <taxon>Teleostei</taxon>
        <taxon>Elopiformes</taxon>
        <taxon>Megalopidae</taxon>
        <taxon>Megalops</taxon>
    </lineage>
</organism>
<feature type="binding site" evidence="10">
    <location>
        <position position="1835"/>
    </location>
    <ligand>
        <name>Fe cation</name>
        <dbReference type="ChEBI" id="CHEBI:24875"/>
        <note>catalytic</note>
    </ligand>
</feature>
<feature type="region of interest" description="Disordered" evidence="14">
    <location>
        <begin position="1119"/>
        <end position="1139"/>
    </location>
</feature>
<evidence type="ECO:0008006" key="19">
    <source>
        <dbReference type="Google" id="ProtNLM"/>
    </source>
</evidence>
<sequence>MPWLWSVREEDASDRVEVLAEYILQFGKYKGKSFRWLLENDVGYTMYLIKSLQKEEASGICMGEGHSKDSLLSFVNYALSFAEIQTLLTYEASGVGVAASLSDDDQLVGFGSRAKSTWKEIWDSRADGYANFVLGKSCVPGTRMFKLQQYLRKRQQAASAATSAEHASKAAAKPLVMEEDEELERAMLSISPSKLEAHSFAVPAVEAPAIPEADVPTAALSKPCPDTTAELQASPVDAPASPGVKSKTPVPLPPELAFLVKETAGPTSIERPESTPAPSAQPPVPVVLPAYDHDLHPFFIWKPESDIMVRLRNTYILPCLHGCPHPQVVSAGVGRPRVIVGTSGQYYILSSRLCCKACRRNWFADSPRWLEKLPKRFTNLLPAFITYKKAICKSVMDELRRTGKSPTDMTNQVNELMHLKYERAHLAYLHAIESVRDAEAGVYGQRTIGHFLRKEDAPRAFGPYDDADGWCGVSVSAYYLTDCLLDEFRRQEPAMSKILQGTFGQIFRSDHTRKVAQKVTLASGAMSSYAVMNENWLIVSWVMVQSETERSLEPMYQGMAKRYSDAGVEKAGYHWMDRDCCARFKIADCTPGEHLHWDAWKTTPSIVADATSGPLLNNCASRLHYNTNIAVKLDLFHCLRRFTRECTSEHHPLYSTFCQLLSAAFTVVDQEDLKKLQDAYVFCGIHPPNPTKQHIREHCRTKIPQPAELLNRVEKVLKHFHQATDPNNVPLFKPSMLKTWRIQRVHILRGCLSDPELSEGIMYRGTSQQEGYHFHQAQWITGTHVSPELFQAQGMTGVARWNYQRLVDLKQPGVILPAVFDPTLTVELNCASRRVTGQEKYPALHLSDRDTGERFGLEYREPGCRPVPLDWDKHRTQKRDEPAALVPPSPVQTPAPAQALAPDEPPSSSWTPLSAMTSPGPAPFVGRPLSPGALLKLKMPPDDDQEPAAAMEVSHALPLPLRSAPRSARTGPVKTGGRVFVLDHTRWTPPMKEAIDSLLQKYHGEKDILRLVDQEYADMVHRSATDPNSLLHPTTKLHISRYVKHLAKLLNTSSSLNTSQEKLLETQQLWHSLTEGSKTASVPVVTMEPAIVNPPTPALTTSLTPDAIEKIVEGILDRQQQQQQQQQHQPEQKKRQTKTCLACGQPKSRYENDGSSIHFFYQQGPVRYFYCSKKVHQSYAAEGLSDPKMPFVEFAETEFFQRELEATKRRVEEKMEKKRKRPESQQAGRLCRFCHMNLKQGPNSPHIHTGFPGVAGKYIYCPSKILQLPARKPSCYFPSLAGYIASNYVTTTQMEVYQVTLRTSQEKRAGTYCTARVTLVGTDGESLPTSLDYMQQHLTAGSACVITVKTEKPLGTIGLVRLRLENRPGFPGMDWHCQGVEVKTGSGEDHDYFPCDKWLQTADGDVELRNDKMCILSSETLQILKDHRLKELQSKQQHIRWRTYAEGVPHCLDMASLMPLGPNLSYSRQSTGADLQYLRGFAERASSWSSFRELETLFSFNARDNAIAKYVQAHWSEDSFFGYQCLNGCNPLVVRQIRHVPPNMPVSSSMLRPFLPEGSSLEQEMEQGTIFLLDYEVVDGVPANTINGVQQYLAAPLCLLHYDQQGALKPIAIQLQQTPGPQNPVFVPSDPEPDWLLAKIWVRCADFQCHQLISHFLITHLLGEVYCIATLRQLPEIHPLHQVLMPHMQTTLQINIQARVSLLSQGGVFDKSIACGLEGIPVLLRRGTERLTYRALCVPDDLSDRGVQELPISYYAQDALRVWGALHSFVESWLDLFYPSNLAVQQDAELQNWIQEIFTHGALGQEQSGFPQAFQTKMELCKFLTMVIFNCSALHAAVNFSQLDFNLWMPNCPATMSLPPPQSKGTVTMEDLLSILPAVNATCSVLTTLSLLSQPAVAYVPLGHYRERQFSSGAPQRLVEALQKELRAIVGEIAERNRGLQLPYIYLSPDRIENSVAI</sequence>
<dbReference type="PROSITE" id="PS00081">
    <property type="entry name" value="LIPOXYGENASE_2"/>
    <property type="match status" value="1"/>
</dbReference>
<comment type="subcellular location">
    <subcellularLocation>
        <location evidence="1">Cytoplasm</location>
    </subcellularLocation>
</comment>
<dbReference type="SMART" id="SM00308">
    <property type="entry name" value="LH2"/>
    <property type="match status" value="1"/>
</dbReference>
<dbReference type="PROSITE" id="PS50095">
    <property type="entry name" value="PLAT"/>
    <property type="match status" value="1"/>
</dbReference>
<gene>
    <name evidence="17" type="ORF">MATL_G00045490</name>
</gene>